<evidence type="ECO:0000256" key="6">
    <source>
        <dbReference type="HAMAP-Rule" id="MF_00922"/>
    </source>
</evidence>
<proteinExistence type="inferred from homology"/>
<gene>
    <name evidence="6" type="primary">bamD</name>
    <name evidence="8" type="ORF">OD750_025070</name>
</gene>
<dbReference type="GO" id="GO:1990063">
    <property type="term" value="C:Bam protein complex"/>
    <property type="evidence" value="ECO:0007669"/>
    <property type="project" value="TreeGrafter"/>
</dbReference>
<keyword evidence="2 6" id="KW-0472">Membrane</keyword>
<name>A0A9X3YSX7_9GAMM</name>
<comment type="function">
    <text evidence="6">Part of the outer membrane protein assembly complex, which is involved in assembly and insertion of beta-barrel proteins into the outer membrane.</text>
</comment>
<comment type="caution">
    <text evidence="8">The sequence shown here is derived from an EMBL/GenBank/DDBJ whole genome shotgun (WGS) entry which is preliminary data.</text>
</comment>
<dbReference type="HAMAP" id="MF_00922">
    <property type="entry name" value="OM_assembly_BamD"/>
    <property type="match status" value="1"/>
</dbReference>
<dbReference type="RefSeq" id="WP_263541356.1">
    <property type="nucleotide sequence ID" value="NZ_JAOVZO020000020.1"/>
</dbReference>
<comment type="subcellular location">
    <subcellularLocation>
        <location evidence="6">Cell outer membrane</location>
        <topology evidence="6">Lipid-anchor</topology>
    </subcellularLocation>
</comment>
<sequence>MRVSSLIRLVLIVLVIAVAGCSRGNKKGDPIETLPVDQVYALAKQSMENSNYDRAAKSYERLIARFPFGPYTEQAQLELGYAQYKDHKEEEAYSSVNRFIKTYPTHKHIDYAYYLRGLINFDRTNGLLERYIGRDQAKRDQGFSSQAFEDFGELLKRYPESKYVPDARQRMIYLRNNMARAELNVALYYLRIKAYVAAANRAEKIVENYQRTPQAVDALAVMVESYGKLGQEKLSADARRVLEANDPDHPYFKGHFPPKRKSWKRMIPFTNRDK</sequence>
<evidence type="ECO:0000256" key="5">
    <source>
        <dbReference type="ARBA" id="ARBA00023288"/>
    </source>
</evidence>
<evidence type="ECO:0000256" key="2">
    <source>
        <dbReference type="ARBA" id="ARBA00023136"/>
    </source>
</evidence>
<keyword evidence="4 6" id="KW-0998">Cell outer membrane</keyword>
<dbReference type="AlphaFoldDB" id="A0A9X3YSX7"/>
<dbReference type="NCBIfam" id="TIGR03302">
    <property type="entry name" value="OM_YfiO"/>
    <property type="match status" value="1"/>
</dbReference>
<dbReference type="SUPFAM" id="SSF48452">
    <property type="entry name" value="TPR-like"/>
    <property type="match status" value="1"/>
</dbReference>
<evidence type="ECO:0000259" key="7">
    <source>
        <dbReference type="Pfam" id="PF13525"/>
    </source>
</evidence>
<dbReference type="PROSITE" id="PS51257">
    <property type="entry name" value="PROKAR_LIPOPROTEIN"/>
    <property type="match status" value="1"/>
</dbReference>
<evidence type="ECO:0000313" key="8">
    <source>
        <dbReference type="EMBL" id="MDC8015811.1"/>
    </source>
</evidence>
<dbReference type="GO" id="GO:0043165">
    <property type="term" value="P:Gram-negative-bacterium-type cell outer membrane assembly"/>
    <property type="evidence" value="ECO:0007669"/>
    <property type="project" value="UniProtKB-UniRule"/>
</dbReference>
<protein>
    <recommendedName>
        <fullName evidence="6">Outer membrane protein assembly factor BamD</fullName>
    </recommendedName>
</protein>
<dbReference type="CDD" id="cd15830">
    <property type="entry name" value="BamD"/>
    <property type="match status" value="1"/>
</dbReference>
<keyword evidence="1 6" id="KW-0732">Signal</keyword>
<dbReference type="PANTHER" id="PTHR37423:SF1">
    <property type="entry name" value="OUTER MEMBRANE PROTEIN ASSEMBLY FACTOR BAMD"/>
    <property type="match status" value="1"/>
</dbReference>
<keyword evidence="5 6" id="KW-0449">Lipoprotein</keyword>
<evidence type="ECO:0000256" key="3">
    <source>
        <dbReference type="ARBA" id="ARBA00023139"/>
    </source>
</evidence>
<dbReference type="Gene3D" id="1.25.40.10">
    <property type="entry name" value="Tetratricopeptide repeat domain"/>
    <property type="match status" value="1"/>
</dbReference>
<dbReference type="Proteomes" id="UP001139971">
    <property type="component" value="Unassembled WGS sequence"/>
</dbReference>
<dbReference type="InterPro" id="IPR017689">
    <property type="entry name" value="BamD"/>
</dbReference>
<evidence type="ECO:0000313" key="9">
    <source>
        <dbReference type="Proteomes" id="UP001139971"/>
    </source>
</evidence>
<keyword evidence="3 6" id="KW-0564">Palmitate</keyword>
<dbReference type="InterPro" id="IPR011990">
    <property type="entry name" value="TPR-like_helical_dom_sf"/>
</dbReference>
<reference evidence="8" key="1">
    <citation type="submission" date="2023-02" db="EMBL/GenBank/DDBJ databases">
        <title>Tahibacter soli sp. nov. isolated from soil.</title>
        <authorList>
            <person name="Baek J.H."/>
            <person name="Lee J.K."/>
            <person name="Choi D.G."/>
            <person name="Jeon C.O."/>
        </authorList>
    </citation>
    <scope>NUCLEOTIDE SEQUENCE</scope>
    <source>
        <strain evidence="8">BL</strain>
    </source>
</reference>
<evidence type="ECO:0000256" key="1">
    <source>
        <dbReference type="ARBA" id="ARBA00022729"/>
    </source>
</evidence>
<dbReference type="Pfam" id="PF13525">
    <property type="entry name" value="YfiO"/>
    <property type="match status" value="1"/>
</dbReference>
<dbReference type="PANTHER" id="PTHR37423">
    <property type="entry name" value="SOLUBLE LYTIC MUREIN TRANSGLYCOSYLASE-RELATED"/>
    <property type="match status" value="1"/>
</dbReference>
<comment type="subunit">
    <text evidence="6">Part of the Bam complex.</text>
</comment>
<dbReference type="InterPro" id="IPR039565">
    <property type="entry name" value="BamD-like"/>
</dbReference>
<accession>A0A9X3YSX7</accession>
<evidence type="ECO:0000256" key="4">
    <source>
        <dbReference type="ARBA" id="ARBA00023237"/>
    </source>
</evidence>
<feature type="domain" description="Outer membrane lipoprotein BamD-like" evidence="7">
    <location>
        <begin position="36"/>
        <end position="238"/>
    </location>
</feature>
<dbReference type="GO" id="GO:0051205">
    <property type="term" value="P:protein insertion into membrane"/>
    <property type="evidence" value="ECO:0007669"/>
    <property type="project" value="UniProtKB-UniRule"/>
</dbReference>
<keyword evidence="9" id="KW-1185">Reference proteome</keyword>
<comment type="similarity">
    <text evidence="6">Belongs to the BamD family.</text>
</comment>
<dbReference type="EMBL" id="JAOVZO020000020">
    <property type="protein sequence ID" value="MDC8015811.1"/>
    <property type="molecule type" value="Genomic_DNA"/>
</dbReference>
<organism evidence="8 9">
    <name type="scientific">Tahibacter soli</name>
    <dbReference type="NCBI Taxonomy" id="2983605"/>
    <lineage>
        <taxon>Bacteria</taxon>
        <taxon>Pseudomonadati</taxon>
        <taxon>Pseudomonadota</taxon>
        <taxon>Gammaproteobacteria</taxon>
        <taxon>Lysobacterales</taxon>
        <taxon>Rhodanobacteraceae</taxon>
        <taxon>Tahibacter</taxon>
    </lineage>
</organism>